<dbReference type="CDD" id="cd05288">
    <property type="entry name" value="PGDH"/>
    <property type="match status" value="1"/>
</dbReference>
<dbReference type="GO" id="GO:0016628">
    <property type="term" value="F:oxidoreductase activity, acting on the CH-CH group of donors, NAD or NADP as acceptor"/>
    <property type="evidence" value="ECO:0007669"/>
    <property type="project" value="InterPro"/>
</dbReference>
<evidence type="ECO:0000256" key="1">
    <source>
        <dbReference type="ARBA" id="ARBA00023002"/>
    </source>
</evidence>
<gene>
    <name evidence="3" type="ORF">LPJ53_001425</name>
</gene>
<reference evidence="3" key="1">
    <citation type="submission" date="2022-07" db="EMBL/GenBank/DDBJ databases">
        <title>Phylogenomic reconstructions and comparative analyses of Kickxellomycotina fungi.</title>
        <authorList>
            <person name="Reynolds N.K."/>
            <person name="Stajich J.E."/>
            <person name="Barry K."/>
            <person name="Grigoriev I.V."/>
            <person name="Crous P."/>
            <person name="Smith M.E."/>
        </authorList>
    </citation>
    <scope>NUCLEOTIDE SEQUENCE</scope>
    <source>
        <strain evidence="3">NBRC 32514</strain>
    </source>
</reference>
<protein>
    <recommendedName>
        <fullName evidence="2">Enoyl reductase (ER) domain-containing protein</fullName>
    </recommendedName>
</protein>
<dbReference type="PANTHER" id="PTHR43205:SF7">
    <property type="entry name" value="PROSTAGLANDIN REDUCTASE 1"/>
    <property type="match status" value="1"/>
</dbReference>
<dbReference type="SUPFAM" id="SSF50129">
    <property type="entry name" value="GroES-like"/>
    <property type="match status" value="1"/>
</dbReference>
<dbReference type="SUPFAM" id="SSF51735">
    <property type="entry name" value="NAD(P)-binding Rossmann-fold domains"/>
    <property type="match status" value="1"/>
</dbReference>
<evidence type="ECO:0000313" key="3">
    <source>
        <dbReference type="EMBL" id="KAJ1724273.1"/>
    </source>
</evidence>
<dbReference type="Gene3D" id="3.40.50.720">
    <property type="entry name" value="NAD(P)-binding Rossmann-like Domain"/>
    <property type="match status" value="1"/>
</dbReference>
<comment type="caution">
    <text evidence="3">The sequence shown here is derived from an EMBL/GenBank/DDBJ whole genome shotgun (WGS) entry which is preliminary data.</text>
</comment>
<dbReference type="InterPro" id="IPR036291">
    <property type="entry name" value="NAD(P)-bd_dom_sf"/>
</dbReference>
<evidence type="ECO:0000313" key="4">
    <source>
        <dbReference type="Proteomes" id="UP001149813"/>
    </source>
</evidence>
<dbReference type="AlphaFoldDB" id="A0A9W8CUJ5"/>
<dbReference type="FunFam" id="3.40.50.720:FF:000121">
    <property type="entry name" value="Prostaglandin reductase 2"/>
    <property type="match status" value="1"/>
</dbReference>
<dbReference type="Proteomes" id="UP001149813">
    <property type="component" value="Unassembled WGS sequence"/>
</dbReference>
<dbReference type="InterPro" id="IPR013149">
    <property type="entry name" value="ADH-like_C"/>
</dbReference>
<dbReference type="OrthoDB" id="809632at2759"/>
<dbReference type="InterPro" id="IPR020843">
    <property type="entry name" value="ER"/>
</dbReference>
<dbReference type="InterPro" id="IPR041694">
    <property type="entry name" value="ADH_N_2"/>
</dbReference>
<dbReference type="InterPro" id="IPR011032">
    <property type="entry name" value="GroES-like_sf"/>
</dbReference>
<keyword evidence="4" id="KW-1185">Reference proteome</keyword>
<sequence>MNSKSSSINTRIVLSEYMPKGVTSASYFSIDKSQQVPLSGSLADGQVLVKVFALSIDPHLRIYISAPEDMPSSDDPVLLYSPGKTFSSIGVGTVIASKSNKFHAGDRIRGSEFPWQEFAVMNDDAFEKLPSDESTSLQDYLGVLGMPSFTAYLGVVTIGQAKAGETLLVSAASGAVGQVVVQLAKARGLRVVGVAGSDDKTARVKSIGADAAINYKTCGDYVQAIKAAAPEGIDIYFDSVGGSFLDATLLNLNTGARVILCGSMTTFGADKSATDGIKNLDTLIVKEVTMKGLYYFPHVGTQAEADFIQETTDMVNQGKIDFKIDERVGLESAPQALVDLYEGKNLGKVIVRL</sequence>
<name>A0A9W8CUJ5_9FUNG</name>
<dbReference type="Pfam" id="PF00107">
    <property type="entry name" value="ADH_zinc_N"/>
    <property type="match status" value="1"/>
</dbReference>
<feature type="domain" description="Enoyl reductase (ER)" evidence="2">
    <location>
        <begin position="21"/>
        <end position="351"/>
    </location>
</feature>
<dbReference type="PANTHER" id="PTHR43205">
    <property type="entry name" value="PROSTAGLANDIN REDUCTASE"/>
    <property type="match status" value="1"/>
</dbReference>
<dbReference type="InterPro" id="IPR045010">
    <property type="entry name" value="MDR_fam"/>
</dbReference>
<dbReference type="SMART" id="SM00829">
    <property type="entry name" value="PKS_ER"/>
    <property type="match status" value="1"/>
</dbReference>
<dbReference type="Gene3D" id="3.90.180.10">
    <property type="entry name" value="Medium-chain alcohol dehydrogenases, catalytic domain"/>
    <property type="match status" value="1"/>
</dbReference>
<organism evidence="3 4">
    <name type="scientific">Coemansia erecta</name>
    <dbReference type="NCBI Taxonomy" id="147472"/>
    <lineage>
        <taxon>Eukaryota</taxon>
        <taxon>Fungi</taxon>
        <taxon>Fungi incertae sedis</taxon>
        <taxon>Zoopagomycota</taxon>
        <taxon>Kickxellomycotina</taxon>
        <taxon>Kickxellomycetes</taxon>
        <taxon>Kickxellales</taxon>
        <taxon>Kickxellaceae</taxon>
        <taxon>Coemansia</taxon>
    </lineage>
</organism>
<dbReference type="Pfam" id="PF16884">
    <property type="entry name" value="ADH_N_2"/>
    <property type="match status" value="1"/>
</dbReference>
<accession>A0A9W8CUJ5</accession>
<dbReference type="EMBL" id="JANBOJ010000036">
    <property type="protein sequence ID" value="KAJ1724273.1"/>
    <property type="molecule type" value="Genomic_DNA"/>
</dbReference>
<proteinExistence type="predicted"/>
<keyword evidence="1" id="KW-0560">Oxidoreductase</keyword>
<evidence type="ECO:0000259" key="2">
    <source>
        <dbReference type="SMART" id="SM00829"/>
    </source>
</evidence>